<dbReference type="Pfam" id="PF01131">
    <property type="entry name" value="Topoisom_bac"/>
    <property type="match status" value="1"/>
</dbReference>
<comment type="similarity">
    <text evidence="2 10">Belongs to the type IA topoisomerase family.</text>
</comment>
<dbReference type="GO" id="GO:0003917">
    <property type="term" value="F:DNA topoisomerase type I (single strand cut, ATP-independent) activity"/>
    <property type="evidence" value="ECO:0007669"/>
    <property type="project" value="UniProtKB-UniRule"/>
</dbReference>
<reference evidence="13 14" key="1">
    <citation type="journal article" date="2016" name="Nat. Commun.">
        <title>Thousands of microbial genomes shed light on interconnected biogeochemical processes in an aquifer system.</title>
        <authorList>
            <person name="Anantharaman K."/>
            <person name="Brown C.T."/>
            <person name="Hug L.A."/>
            <person name="Sharon I."/>
            <person name="Castelle C.J."/>
            <person name="Probst A.J."/>
            <person name="Thomas B.C."/>
            <person name="Singh A."/>
            <person name="Wilkins M.J."/>
            <person name="Karaoz U."/>
            <person name="Brodie E.L."/>
            <person name="Williams K.H."/>
            <person name="Hubbard S.S."/>
            <person name="Banfield J.F."/>
        </authorList>
    </citation>
    <scope>NUCLEOTIDE SEQUENCE [LARGE SCALE GENOMIC DNA]</scope>
</reference>
<feature type="site" description="Interaction with DNA" evidence="10">
    <location>
        <position position="311"/>
    </location>
</feature>
<dbReference type="SMART" id="SM00493">
    <property type="entry name" value="TOPRIM"/>
    <property type="match status" value="1"/>
</dbReference>
<evidence type="ECO:0000256" key="9">
    <source>
        <dbReference type="ARBA" id="ARBA00023235"/>
    </source>
</evidence>
<feature type="region of interest" description="Interaction with DNA" evidence="10">
    <location>
        <begin position="162"/>
        <end position="167"/>
    </location>
</feature>
<dbReference type="Gene3D" id="3.40.50.140">
    <property type="match status" value="1"/>
</dbReference>
<keyword evidence="7 10" id="KW-0799">Topoisomerase</keyword>
<evidence type="ECO:0000256" key="5">
    <source>
        <dbReference type="ARBA" id="ARBA00022833"/>
    </source>
</evidence>
<keyword evidence="8 10" id="KW-0238">DNA-binding</keyword>
<dbReference type="InterPro" id="IPR013497">
    <property type="entry name" value="Topo_IA_cen"/>
</dbReference>
<dbReference type="Gene3D" id="1.10.460.10">
    <property type="entry name" value="Topoisomerase I, domain 2"/>
    <property type="match status" value="1"/>
</dbReference>
<evidence type="ECO:0000259" key="11">
    <source>
        <dbReference type="PROSITE" id="PS50880"/>
    </source>
</evidence>
<dbReference type="GO" id="GO:0005694">
    <property type="term" value="C:chromosome"/>
    <property type="evidence" value="ECO:0007669"/>
    <property type="project" value="InterPro"/>
</dbReference>
<feature type="site" description="Interaction with DNA" evidence="10">
    <location>
        <position position="154"/>
    </location>
</feature>
<keyword evidence="5" id="KW-0862">Zinc</keyword>
<gene>
    <name evidence="10" type="primary">topA</name>
    <name evidence="13" type="ORF">A3J64_00820</name>
</gene>
<dbReference type="InterPro" id="IPR003601">
    <property type="entry name" value="Topo_IA_2"/>
</dbReference>
<organism evidence="13 14">
    <name type="scientific">Candidatus Portnoybacteria bacterium RIFCSPHIGHO2_12_FULL_38_9</name>
    <dbReference type="NCBI Taxonomy" id="1801997"/>
    <lineage>
        <taxon>Bacteria</taxon>
        <taxon>Candidatus Portnoyibacteriota</taxon>
    </lineage>
</organism>
<evidence type="ECO:0000256" key="8">
    <source>
        <dbReference type="ARBA" id="ARBA00023125"/>
    </source>
</evidence>
<dbReference type="SMART" id="SM00436">
    <property type="entry name" value="TOP1Bc"/>
    <property type="match status" value="1"/>
</dbReference>
<dbReference type="PROSITE" id="PS52039">
    <property type="entry name" value="TOPO_IA_2"/>
    <property type="match status" value="1"/>
</dbReference>
<dbReference type="NCBIfam" id="TIGR01051">
    <property type="entry name" value="topA_bact"/>
    <property type="match status" value="1"/>
</dbReference>
<dbReference type="InterPro" id="IPR034149">
    <property type="entry name" value="TOPRIM_TopoI"/>
</dbReference>
<feature type="site" description="Interaction with DNA" evidence="10">
    <location>
        <position position="139"/>
    </location>
</feature>
<dbReference type="Gene3D" id="1.10.290.10">
    <property type="entry name" value="Topoisomerase I, domain 4"/>
    <property type="match status" value="1"/>
</dbReference>
<feature type="site" description="Interaction with DNA" evidence="10">
    <location>
        <position position="138"/>
    </location>
</feature>
<dbReference type="HAMAP" id="MF_00952">
    <property type="entry name" value="Topoisom_1_prok"/>
    <property type="match status" value="1"/>
</dbReference>
<keyword evidence="9 10" id="KW-0413">Isomerase</keyword>
<dbReference type="InterPro" id="IPR005733">
    <property type="entry name" value="TopoI_bac-type"/>
</dbReference>
<dbReference type="Pfam" id="PF01396">
    <property type="entry name" value="Zn_ribbon_Top1"/>
    <property type="match status" value="3"/>
</dbReference>
<comment type="function">
    <text evidence="10">Releases the supercoiling and torsional tension of DNA, which is introduced during the DNA replication and transcription, by transiently cleaving and rejoining one strand of the DNA duplex. Introduces a single-strand break via transesterification at a target site in duplex DNA. The scissile phosphodiester is attacked by the catalytic tyrosine of the enzyme, resulting in the formation of a DNA-(5'-phosphotyrosyl)-enzyme intermediate and the expulsion of a 3'-OH DNA strand. The free DNA strand then undergoes passage around the unbroken strand, thus removing DNA supercoils. Finally, in the religation step, the DNA 3'-OH attacks the covalent intermediate to expel the active-site tyrosine and restore the DNA phosphodiester backbone.</text>
</comment>
<keyword evidence="4" id="KW-0863">Zinc-finger</keyword>
<sequence length="697" mass="80229">MYLVIVESPTKSRIISKFLSRDYKVLSSYGHIRDLPKSELGVDIERNFKPKYVIPAKARKIVKQLKESTQKADLIILAVDSDREGEAIAWHLAQILNLNGKKPYQRIVFHEITKKAIEEALKNPRKIDLKLVNAQQARRILDRLVGYKLSPFLWKKVVRGLSAGRVQSVAVRLIVDREREIEKFKPEEYWSIEAKLQQRTANSEQRTVKNEFLAKLIKQNGQTIPKLGIKTKEAADKILKDLEEAEYKAVDILKKEIKKYPLPPFITSALQQEAAQKLRFSAKQTMRLAQQLYEGVELGKKGSGGLITYHRTDSLNLSTEALKATQTFIKNQFGRSYALEAPRVYKTKSKTAQEAHEAIRPTQVNYQPENIKQYLDKQQYKLYDLIWRRFIACQMPPAIFDSTVINIQAKNYTFRTAGQILKFDGFLKVYPMKFSEAILPSLTKDEILELIKLIKEQHFTQPPARYSEATLIKTLEEHGIGRPSTYAPIISTILDRGYVEKNEQRKFFPAEIGFIVNDLLVENFPEIVDVNFTAQMENNLDKVATGEKEWVPVLRDFYKPFEENLSKKYQEVEKKKLEEPTDKKCPKCGLPLVIKLGRFGKFYACSGFPECKHTEPIVISTGAVCPKCVEGDIIERKTKKGKVFYSCSRWPKCDFALWDKPTGEKCPKCESLLVQEKNNKIKCSNKECRYAQIKARP</sequence>
<feature type="site" description="Interaction with DNA" evidence="10">
    <location>
        <position position="142"/>
    </location>
</feature>
<dbReference type="GO" id="GO:0003677">
    <property type="term" value="F:DNA binding"/>
    <property type="evidence" value="ECO:0007669"/>
    <property type="project" value="UniProtKB-KW"/>
</dbReference>
<dbReference type="SUPFAM" id="SSF56712">
    <property type="entry name" value="Prokaryotic type I DNA topoisomerase"/>
    <property type="match status" value="1"/>
</dbReference>
<evidence type="ECO:0000256" key="6">
    <source>
        <dbReference type="ARBA" id="ARBA00022842"/>
    </source>
</evidence>
<feature type="domain" description="Topo IA-type catalytic" evidence="12">
    <location>
        <begin position="128"/>
        <end position="565"/>
    </location>
</feature>
<comment type="caution">
    <text evidence="13">The sequence shown here is derived from an EMBL/GenBank/DDBJ whole genome shotgun (WGS) entry which is preliminary data.</text>
</comment>
<evidence type="ECO:0000256" key="1">
    <source>
        <dbReference type="ARBA" id="ARBA00000213"/>
    </source>
</evidence>
<comment type="subunit">
    <text evidence="10">Monomer.</text>
</comment>
<dbReference type="Pfam" id="PF01751">
    <property type="entry name" value="Toprim"/>
    <property type="match status" value="1"/>
</dbReference>
<dbReference type="PRINTS" id="PR00417">
    <property type="entry name" value="PRTPISMRASEI"/>
</dbReference>
<evidence type="ECO:0000256" key="10">
    <source>
        <dbReference type="HAMAP-Rule" id="MF_00952"/>
    </source>
</evidence>
<dbReference type="InterPro" id="IPR006171">
    <property type="entry name" value="TOPRIM_dom"/>
</dbReference>
<dbReference type="SMART" id="SM00437">
    <property type="entry name" value="TOP1Ac"/>
    <property type="match status" value="1"/>
</dbReference>
<dbReference type="InterPro" id="IPR013826">
    <property type="entry name" value="Topo_IA_cen_sub3"/>
</dbReference>
<dbReference type="EMBL" id="MHNB01000007">
    <property type="protein sequence ID" value="OGZ37517.1"/>
    <property type="molecule type" value="Genomic_DNA"/>
</dbReference>
<accession>A0A1G2FI56</accession>
<proteinExistence type="inferred from homology"/>
<evidence type="ECO:0000313" key="14">
    <source>
        <dbReference type="Proteomes" id="UP000177061"/>
    </source>
</evidence>
<name>A0A1G2FI56_9BACT</name>
<dbReference type="EC" id="5.6.2.1" evidence="10"/>
<dbReference type="AlphaFoldDB" id="A0A1G2FI56"/>
<dbReference type="PANTHER" id="PTHR42785:SF1">
    <property type="entry name" value="DNA TOPOISOMERASE"/>
    <property type="match status" value="1"/>
</dbReference>
<keyword evidence="3" id="KW-0479">Metal-binding</keyword>
<dbReference type="Proteomes" id="UP000177061">
    <property type="component" value="Unassembled WGS sequence"/>
</dbReference>
<comment type="catalytic activity">
    <reaction evidence="1 10">
        <text>ATP-independent breakage of single-stranded DNA, followed by passage and rejoining.</text>
        <dbReference type="EC" id="5.6.2.1"/>
    </reaction>
</comment>
<dbReference type="CDD" id="cd03363">
    <property type="entry name" value="TOPRIM_TopoIA_TopoI"/>
    <property type="match status" value="1"/>
</dbReference>
<dbReference type="GO" id="GO:0006265">
    <property type="term" value="P:DNA topological change"/>
    <property type="evidence" value="ECO:0007669"/>
    <property type="project" value="UniProtKB-UniRule"/>
</dbReference>
<dbReference type="Gene3D" id="3.30.65.10">
    <property type="entry name" value="Bacterial Topoisomerase I, domain 1"/>
    <property type="match status" value="1"/>
</dbReference>
<dbReference type="GO" id="GO:0008270">
    <property type="term" value="F:zinc ion binding"/>
    <property type="evidence" value="ECO:0007669"/>
    <property type="project" value="UniProtKB-KW"/>
</dbReference>
<dbReference type="InterPro" id="IPR013498">
    <property type="entry name" value="Topo_IA_Znf"/>
</dbReference>
<dbReference type="InterPro" id="IPR013824">
    <property type="entry name" value="Topo_IA_cen_sub1"/>
</dbReference>
<dbReference type="InterPro" id="IPR028612">
    <property type="entry name" value="Topoisom_1_IA"/>
</dbReference>
<feature type="site" description="Interaction with DNA" evidence="10">
    <location>
        <position position="31"/>
    </location>
</feature>
<dbReference type="PROSITE" id="PS00396">
    <property type="entry name" value="TOPO_IA_1"/>
    <property type="match status" value="1"/>
</dbReference>
<protein>
    <recommendedName>
        <fullName evidence="10">DNA topoisomerase 1</fullName>
        <ecNumber evidence="10">5.6.2.1</ecNumber>
    </recommendedName>
    <alternativeName>
        <fullName evidence="10">DNA topoisomerase I</fullName>
    </alternativeName>
</protein>
<dbReference type="InterPro" id="IPR023405">
    <property type="entry name" value="Topo_IA_core_domain"/>
</dbReference>
<evidence type="ECO:0000256" key="7">
    <source>
        <dbReference type="ARBA" id="ARBA00023029"/>
    </source>
</evidence>
<dbReference type="InterPro" id="IPR023406">
    <property type="entry name" value="Topo_IA_AS"/>
</dbReference>
<dbReference type="InterPro" id="IPR000380">
    <property type="entry name" value="Topo_IA"/>
</dbReference>
<dbReference type="InterPro" id="IPR013825">
    <property type="entry name" value="Topo_IA_cen_sub2"/>
</dbReference>
<dbReference type="InterPro" id="IPR003602">
    <property type="entry name" value="Topo_IA_DNA-bd_dom"/>
</dbReference>
<dbReference type="PANTHER" id="PTHR42785">
    <property type="entry name" value="DNA TOPOISOMERASE, TYPE IA, CORE"/>
    <property type="match status" value="1"/>
</dbReference>
<dbReference type="PROSITE" id="PS50880">
    <property type="entry name" value="TOPRIM"/>
    <property type="match status" value="1"/>
</dbReference>
<evidence type="ECO:0000256" key="2">
    <source>
        <dbReference type="ARBA" id="ARBA00009446"/>
    </source>
</evidence>
<feature type="site" description="Interaction with DNA" evidence="10">
    <location>
        <position position="496"/>
    </location>
</feature>
<keyword evidence="6" id="KW-0460">Magnesium</keyword>
<evidence type="ECO:0000256" key="3">
    <source>
        <dbReference type="ARBA" id="ARBA00022723"/>
    </source>
</evidence>
<evidence type="ECO:0000259" key="12">
    <source>
        <dbReference type="PROSITE" id="PS52039"/>
    </source>
</evidence>
<feature type="site" description="Interaction with DNA" evidence="10">
    <location>
        <position position="147"/>
    </location>
</feature>
<feature type="domain" description="Toprim" evidence="11">
    <location>
        <begin position="1"/>
        <end position="113"/>
    </location>
</feature>
<evidence type="ECO:0000313" key="13">
    <source>
        <dbReference type="EMBL" id="OGZ37517.1"/>
    </source>
</evidence>
<dbReference type="Gene3D" id="2.70.20.10">
    <property type="entry name" value="Topoisomerase I, domain 3"/>
    <property type="match status" value="1"/>
</dbReference>
<feature type="active site" description="O-(5'-phospho-DNA)-tyrosine intermediate" evidence="10">
    <location>
        <position position="309"/>
    </location>
</feature>
<dbReference type="SUPFAM" id="SSF57783">
    <property type="entry name" value="Zinc beta-ribbon"/>
    <property type="match status" value="1"/>
</dbReference>
<evidence type="ECO:0000256" key="4">
    <source>
        <dbReference type="ARBA" id="ARBA00022771"/>
    </source>
</evidence>
<dbReference type="STRING" id="1801997.A3J64_00820"/>
<dbReference type="CDD" id="cd00186">
    <property type="entry name" value="TOP1Ac"/>
    <property type="match status" value="1"/>
</dbReference>